<name>A0A3E2NL03_9SPHI</name>
<organism evidence="2 3">
    <name type="scientific">Mucilaginibacter terrenus</name>
    <dbReference type="NCBI Taxonomy" id="2482727"/>
    <lineage>
        <taxon>Bacteria</taxon>
        <taxon>Pseudomonadati</taxon>
        <taxon>Bacteroidota</taxon>
        <taxon>Sphingobacteriia</taxon>
        <taxon>Sphingobacteriales</taxon>
        <taxon>Sphingobacteriaceae</taxon>
        <taxon>Mucilaginibacter</taxon>
    </lineage>
</organism>
<accession>A0A3E2NL03</accession>
<evidence type="ECO:0000313" key="2">
    <source>
        <dbReference type="EMBL" id="RFZ81684.1"/>
    </source>
</evidence>
<reference evidence="2 3" key="1">
    <citation type="submission" date="2018-08" db="EMBL/GenBank/DDBJ databases">
        <title>Mucilaginibacter terrae sp. nov., isolated from manganese diggings.</title>
        <authorList>
            <person name="Huang Y."/>
            <person name="Zhou Z."/>
        </authorList>
    </citation>
    <scope>NUCLEOTIDE SEQUENCE [LARGE SCALE GENOMIC DNA]</scope>
    <source>
        <strain evidence="2 3">ZH6</strain>
    </source>
</reference>
<proteinExistence type="predicted"/>
<keyword evidence="3" id="KW-1185">Reference proteome</keyword>
<comment type="caution">
    <text evidence="2">The sequence shown here is derived from an EMBL/GenBank/DDBJ whole genome shotgun (WGS) entry which is preliminary data.</text>
</comment>
<protein>
    <submittedName>
        <fullName evidence="2">Uncharacterized protein</fullName>
    </submittedName>
</protein>
<dbReference type="Proteomes" id="UP000260823">
    <property type="component" value="Unassembled WGS sequence"/>
</dbReference>
<feature type="signal peptide" evidence="1">
    <location>
        <begin position="1"/>
        <end position="20"/>
    </location>
</feature>
<sequence length="163" mass="18559">MIKTFIITTLFLLQISVANSQSTSTGIDLIITINGEVIVGDIMNVKISSTSETKMQEIINCGYYPGKLSVPESGFESIPDSSEVNLSFDFYGDSLGGRKLSNFRIKLMKRWLKSSYLILHVFDLNDKKYKRIFEPISKDQNYTFSITSPDYSFIRVTKKKIKQ</sequence>
<gene>
    <name evidence="2" type="ORF">DYU05_17825</name>
</gene>
<dbReference type="AlphaFoldDB" id="A0A3E2NL03"/>
<keyword evidence="1" id="KW-0732">Signal</keyword>
<evidence type="ECO:0000256" key="1">
    <source>
        <dbReference type="SAM" id="SignalP"/>
    </source>
</evidence>
<dbReference type="EMBL" id="QWDE01000004">
    <property type="protein sequence ID" value="RFZ81684.1"/>
    <property type="molecule type" value="Genomic_DNA"/>
</dbReference>
<evidence type="ECO:0000313" key="3">
    <source>
        <dbReference type="Proteomes" id="UP000260823"/>
    </source>
</evidence>
<feature type="chain" id="PRO_5017824485" evidence="1">
    <location>
        <begin position="21"/>
        <end position="163"/>
    </location>
</feature>